<gene>
    <name evidence="1" type="ORF">O181_011222</name>
</gene>
<reference evidence="1" key="1">
    <citation type="submission" date="2021-03" db="EMBL/GenBank/DDBJ databases">
        <title>Draft genome sequence of rust myrtle Austropuccinia psidii MF-1, a brazilian biotype.</title>
        <authorList>
            <person name="Quecine M.C."/>
            <person name="Pachon D.M.R."/>
            <person name="Bonatelli M.L."/>
            <person name="Correr F.H."/>
            <person name="Franceschini L.M."/>
            <person name="Leite T.F."/>
            <person name="Margarido G.R.A."/>
            <person name="Almeida C.A."/>
            <person name="Ferrarezi J.A."/>
            <person name="Labate C.A."/>
        </authorList>
    </citation>
    <scope>NUCLEOTIDE SEQUENCE</scope>
    <source>
        <strain evidence="1">MF-1</strain>
    </source>
</reference>
<organism evidence="1 2">
    <name type="scientific">Austropuccinia psidii MF-1</name>
    <dbReference type="NCBI Taxonomy" id="1389203"/>
    <lineage>
        <taxon>Eukaryota</taxon>
        <taxon>Fungi</taxon>
        <taxon>Dikarya</taxon>
        <taxon>Basidiomycota</taxon>
        <taxon>Pucciniomycotina</taxon>
        <taxon>Pucciniomycetes</taxon>
        <taxon>Pucciniales</taxon>
        <taxon>Sphaerophragmiaceae</taxon>
        <taxon>Austropuccinia</taxon>
    </lineage>
</organism>
<sequence>MAYHAYAPAVPYRYASDPVTPCLPSPIIALPHPAAYHGHVTAAPYRYASDPATPPCASIPMPHPHHSLQSFHSCSAL</sequence>
<proteinExistence type="predicted"/>
<evidence type="ECO:0000313" key="2">
    <source>
        <dbReference type="Proteomes" id="UP000765509"/>
    </source>
</evidence>
<dbReference type="EMBL" id="AVOT02002782">
    <property type="protein sequence ID" value="MBW0471507.1"/>
    <property type="molecule type" value="Genomic_DNA"/>
</dbReference>
<name>A0A9Q3GLX5_9BASI</name>
<dbReference type="Proteomes" id="UP000765509">
    <property type="component" value="Unassembled WGS sequence"/>
</dbReference>
<dbReference type="AlphaFoldDB" id="A0A9Q3GLX5"/>
<evidence type="ECO:0000313" key="1">
    <source>
        <dbReference type="EMBL" id="MBW0471507.1"/>
    </source>
</evidence>
<accession>A0A9Q3GLX5</accession>
<keyword evidence="2" id="KW-1185">Reference proteome</keyword>
<protein>
    <submittedName>
        <fullName evidence="1">Uncharacterized protein</fullName>
    </submittedName>
</protein>
<comment type="caution">
    <text evidence="1">The sequence shown here is derived from an EMBL/GenBank/DDBJ whole genome shotgun (WGS) entry which is preliminary data.</text>
</comment>